<dbReference type="PRINTS" id="PR00133">
    <property type="entry name" value="GLHYDRLASE3"/>
</dbReference>
<keyword evidence="5 10" id="KW-0378">Hydrolase</keyword>
<dbReference type="EC" id="3.2.1.21" evidence="3"/>
<feature type="region of interest" description="Disordered" evidence="7">
    <location>
        <begin position="1"/>
        <end position="25"/>
    </location>
</feature>
<dbReference type="PANTHER" id="PTHR30620:SF16">
    <property type="entry name" value="LYSOSOMAL BETA GLUCOSIDASE"/>
    <property type="match status" value="1"/>
</dbReference>
<comment type="similarity">
    <text evidence="2">Belongs to the glycosyl hydrolase 3 family.</text>
</comment>
<dbReference type="InterPro" id="IPR001764">
    <property type="entry name" value="Glyco_hydro_3_N"/>
</dbReference>
<dbReference type="AlphaFoldDB" id="A0A6I6JY56"/>
<organism evidence="10 11">
    <name type="scientific">Maribellus comscasis</name>
    <dbReference type="NCBI Taxonomy" id="2681766"/>
    <lineage>
        <taxon>Bacteria</taxon>
        <taxon>Pseudomonadati</taxon>
        <taxon>Bacteroidota</taxon>
        <taxon>Bacteroidia</taxon>
        <taxon>Marinilabiliales</taxon>
        <taxon>Prolixibacteraceae</taxon>
        <taxon>Maribellus</taxon>
    </lineage>
</organism>
<feature type="domain" description="Glycoside hydrolase family 3 C-terminal" evidence="9">
    <location>
        <begin position="473"/>
        <end position="660"/>
    </location>
</feature>
<feature type="compositionally biased region" description="Basic and acidic residues" evidence="7">
    <location>
        <begin position="16"/>
        <end position="25"/>
    </location>
</feature>
<dbReference type="KEGG" id="mcos:GM418_10470"/>
<name>A0A6I6JY56_9BACT</name>
<dbReference type="InterPro" id="IPR036962">
    <property type="entry name" value="Glyco_hydro_3_N_sf"/>
</dbReference>
<reference evidence="10 11" key="1">
    <citation type="submission" date="2019-11" db="EMBL/GenBank/DDBJ databases">
        <authorList>
            <person name="Zheng R.K."/>
            <person name="Sun C.M."/>
        </authorList>
    </citation>
    <scope>NUCLEOTIDE SEQUENCE [LARGE SCALE GENOMIC DNA]</scope>
    <source>
        <strain evidence="10 11">WC007</strain>
    </source>
</reference>
<keyword evidence="4" id="KW-0732">Signal</keyword>
<dbReference type="InterPro" id="IPR051915">
    <property type="entry name" value="Cellulose_Degrad_GH3"/>
</dbReference>
<evidence type="ECO:0000313" key="10">
    <source>
        <dbReference type="EMBL" id="QGY48096.1"/>
    </source>
</evidence>
<dbReference type="GO" id="GO:0009251">
    <property type="term" value="P:glucan catabolic process"/>
    <property type="evidence" value="ECO:0007669"/>
    <property type="project" value="TreeGrafter"/>
</dbReference>
<feature type="compositionally biased region" description="Acidic residues" evidence="7">
    <location>
        <begin position="97"/>
        <end position="106"/>
    </location>
</feature>
<dbReference type="GO" id="GO:0008422">
    <property type="term" value="F:beta-glucosidase activity"/>
    <property type="evidence" value="ECO:0007669"/>
    <property type="project" value="UniProtKB-EC"/>
</dbReference>
<dbReference type="SUPFAM" id="SSF51445">
    <property type="entry name" value="(Trans)glycosidases"/>
    <property type="match status" value="1"/>
</dbReference>
<dbReference type="Pfam" id="PF01915">
    <property type="entry name" value="Glyco_hydro_3_C"/>
    <property type="match status" value="1"/>
</dbReference>
<sequence length="660" mass="72704">MKDVERIESDGLQFKDLNKNGELDPYEDWRLSAEERAENLVSMMTLEEKAGLMHITSERRRGGFGRAAIPNGGRFPGQAAGAGVPNGGASPGQVTQPDDEENEPEEIIAEDPFPATIDYINNRKIRYLIIRDNLPAHDIASRNNKYQEIAEQTRLGIPIVFTSNPRNHSGRIEFGITEASGQFSTWPGQLGLAAANDASLIRQFAEIARKEWRAAGIRKIYGYQVETATEPRWRRISGTFGESPELSAEYTRELVIGFQGDEINSESVVHTIKHFPGDGPVYLGMDPHTEQGQWAIYPTEGSLEKYHLPPFQAAIDAGVSSIMSYYNRPSNEMSVPQLNGEPFEDVAAAYNKAIITELPDKMGFKGYINTDSGILTRQAFGVEDLSMEERYAKAVQAGVALFSDVNDPAPLLSAVKSGVLSEEDLNPKVTLLLTEIFKLGLFENPYVNPDEAQQVAENRESQASADEAHRRSIVLLSNSDVLPLDNDKKVYVEVFTGRNSEESTSSFKELMGQSHQTVDSPSEADVAIVWAMPSTYEISPEEGVSIDLNKDTGIDVAKIRDIESKVPTILVVNFDNPWIINQIEPDAAAVLGTFGVKAEALIDAVYGRYNPSGKLPFTIPANLEAVEKNASDVPGYAEDFDYVYSNKAGDDYSFGFGLSY</sequence>
<evidence type="ECO:0000259" key="8">
    <source>
        <dbReference type="Pfam" id="PF00933"/>
    </source>
</evidence>
<accession>A0A6I6JY56</accession>
<evidence type="ECO:0000259" key="9">
    <source>
        <dbReference type="Pfam" id="PF01915"/>
    </source>
</evidence>
<dbReference type="Pfam" id="PF00933">
    <property type="entry name" value="Glyco_hydro_3"/>
    <property type="match status" value="1"/>
</dbReference>
<feature type="region of interest" description="Disordered" evidence="7">
    <location>
        <begin position="70"/>
        <end position="106"/>
    </location>
</feature>
<evidence type="ECO:0000256" key="7">
    <source>
        <dbReference type="SAM" id="MobiDB-lite"/>
    </source>
</evidence>
<evidence type="ECO:0000256" key="5">
    <source>
        <dbReference type="ARBA" id="ARBA00022801"/>
    </source>
</evidence>
<dbReference type="InterPro" id="IPR017853">
    <property type="entry name" value="GH"/>
</dbReference>
<evidence type="ECO:0000256" key="3">
    <source>
        <dbReference type="ARBA" id="ARBA00012744"/>
    </source>
</evidence>
<proteinExistence type="inferred from homology"/>
<evidence type="ECO:0000256" key="1">
    <source>
        <dbReference type="ARBA" id="ARBA00000448"/>
    </source>
</evidence>
<keyword evidence="11" id="KW-1185">Reference proteome</keyword>
<gene>
    <name evidence="10" type="ORF">GM418_10470</name>
</gene>
<dbReference type="Proteomes" id="UP000428260">
    <property type="component" value="Chromosome"/>
</dbReference>
<comment type="catalytic activity">
    <reaction evidence="1">
        <text>Hydrolysis of terminal, non-reducing beta-D-glucosyl residues with release of beta-D-glucose.</text>
        <dbReference type="EC" id="3.2.1.21"/>
    </reaction>
</comment>
<evidence type="ECO:0000256" key="4">
    <source>
        <dbReference type="ARBA" id="ARBA00022729"/>
    </source>
</evidence>
<evidence type="ECO:0000256" key="6">
    <source>
        <dbReference type="ARBA" id="ARBA00023295"/>
    </source>
</evidence>
<evidence type="ECO:0000256" key="2">
    <source>
        <dbReference type="ARBA" id="ARBA00005336"/>
    </source>
</evidence>
<dbReference type="PANTHER" id="PTHR30620">
    <property type="entry name" value="PERIPLASMIC BETA-GLUCOSIDASE-RELATED"/>
    <property type="match status" value="1"/>
</dbReference>
<protein>
    <recommendedName>
        <fullName evidence="3">beta-glucosidase</fullName>
        <ecNumber evidence="3">3.2.1.21</ecNumber>
    </recommendedName>
</protein>
<keyword evidence="6" id="KW-0326">Glycosidase</keyword>
<dbReference type="Gene3D" id="3.40.50.1700">
    <property type="entry name" value="Glycoside hydrolase family 3 C-terminal domain"/>
    <property type="match status" value="1"/>
</dbReference>
<evidence type="ECO:0000313" key="11">
    <source>
        <dbReference type="Proteomes" id="UP000428260"/>
    </source>
</evidence>
<dbReference type="InterPro" id="IPR002772">
    <property type="entry name" value="Glyco_hydro_3_C"/>
</dbReference>
<dbReference type="Gene3D" id="3.20.20.300">
    <property type="entry name" value="Glycoside hydrolase, family 3, N-terminal domain"/>
    <property type="match status" value="1"/>
</dbReference>
<feature type="domain" description="Glycoside hydrolase family 3 N-terminal" evidence="8">
    <location>
        <begin position="137"/>
        <end position="432"/>
    </location>
</feature>
<dbReference type="SUPFAM" id="SSF52279">
    <property type="entry name" value="Beta-D-glucan exohydrolase, C-terminal domain"/>
    <property type="match status" value="1"/>
</dbReference>
<dbReference type="InterPro" id="IPR036881">
    <property type="entry name" value="Glyco_hydro_3_C_sf"/>
</dbReference>
<dbReference type="EMBL" id="CP046401">
    <property type="protein sequence ID" value="QGY48096.1"/>
    <property type="molecule type" value="Genomic_DNA"/>
</dbReference>